<evidence type="ECO:0000313" key="10">
    <source>
        <dbReference type="EMBL" id="MBS2966378.1"/>
    </source>
</evidence>
<dbReference type="Gene3D" id="1.10.1370.40">
    <property type="match status" value="1"/>
</dbReference>
<dbReference type="InterPro" id="IPR024077">
    <property type="entry name" value="Neurolysin/TOP_dom2"/>
</dbReference>
<dbReference type="CDD" id="cd06456">
    <property type="entry name" value="M3A_DCP"/>
    <property type="match status" value="1"/>
</dbReference>
<comment type="similarity">
    <text evidence="1 7">Belongs to the peptidase M3 family.</text>
</comment>
<dbReference type="InterPro" id="IPR034005">
    <property type="entry name" value="M3A_DCP"/>
</dbReference>
<keyword evidence="11" id="KW-1185">Reference proteome</keyword>
<evidence type="ECO:0000256" key="1">
    <source>
        <dbReference type="ARBA" id="ARBA00006040"/>
    </source>
</evidence>
<sequence length="705" mass="78722">MSANPFLTQSALPYQLPPFAEIRESHYAAAFSLGMEQQAAQLAAITAETAPASYDNTVLALERSGEVLRRVTAAFNNQASSDTTPTVQDLQAEFEPRLTAHRDAILLNPTLFGRVHAVREAMQQAAQEAAPTTHEHGAMTADQDARGDRPTAEATRLVDRYYTDFVRAGALLGTAAQGRLRELNTELARLTSAFERNLLADTRERAVVFDNADELEGLSHDALSAAHANASARGLRGKYLLSLQLPTNQLPLASLARRTTRERLYNASISRGTTVNRSLVVQIARLRAERAALLGYPSHAAYVVAEQTARSVENVESLLHRLVEPAMANARSEAEALQEAFTADGHDTADFAPWDWQYYAEKVRKARFDVDAADLRPYFSLERVLRDGVFFAAQQLYGLRFEEREDLVAYHDDARVFEVFEQDGRPLGLFIADCYARESKRGGAWMNYLVKPCGLFDTKPVVVNNLNLAKPAAGEPTLLAFDEVRTLFHEFGHALHGLFMDVHTPRLADVPNDFVEYPSQVNEMWMARPEVLANYAKHHRTGEPIPATLVSRMQEAARFGQGFKTVEYLGAALLDWAWHTITPGTDPGDALEFEANALNEAGIAFPWIPPRYRSTYFAHVFYLGYDAGYYSYIWSEILDADTVDWFTQNGGLRRENGERFRRVLLSRGESVDPMEAFRQLRGRDPLTGPLLERRGLAAARPLDQP</sequence>
<dbReference type="EMBL" id="JAGSXH010000144">
    <property type="protein sequence ID" value="MBS2966378.1"/>
    <property type="molecule type" value="Genomic_DNA"/>
</dbReference>
<dbReference type="FunFam" id="3.40.390.10:FF:000009">
    <property type="entry name" value="Oligopeptidase A"/>
    <property type="match status" value="1"/>
</dbReference>
<comment type="caution">
    <text evidence="10">The sequence shown here is derived from an EMBL/GenBank/DDBJ whole genome shotgun (WGS) entry which is preliminary data.</text>
</comment>
<accession>A0A8J7WRU3</accession>
<dbReference type="GO" id="GO:0004180">
    <property type="term" value="F:carboxypeptidase activity"/>
    <property type="evidence" value="ECO:0007669"/>
    <property type="project" value="TreeGrafter"/>
</dbReference>
<evidence type="ECO:0000256" key="4">
    <source>
        <dbReference type="ARBA" id="ARBA00022801"/>
    </source>
</evidence>
<comment type="cofactor">
    <cofactor evidence="7">
        <name>Zn(2+)</name>
        <dbReference type="ChEBI" id="CHEBI:29105"/>
    </cofactor>
    <text evidence="7">Binds 1 zinc ion.</text>
</comment>
<dbReference type="GO" id="GO:0006508">
    <property type="term" value="P:proteolysis"/>
    <property type="evidence" value="ECO:0007669"/>
    <property type="project" value="UniProtKB-KW"/>
</dbReference>
<protein>
    <submittedName>
        <fullName evidence="10">M3 family metallopeptidase</fullName>
    </submittedName>
</protein>
<evidence type="ECO:0000256" key="8">
    <source>
        <dbReference type="SAM" id="MobiDB-lite"/>
    </source>
</evidence>
<dbReference type="InterPro" id="IPR001567">
    <property type="entry name" value="Pept_M3A_M3B_dom"/>
</dbReference>
<dbReference type="SUPFAM" id="SSF55486">
    <property type="entry name" value="Metalloproteases ('zincins'), catalytic domain"/>
    <property type="match status" value="1"/>
</dbReference>
<dbReference type="Proteomes" id="UP000677913">
    <property type="component" value="Unassembled WGS sequence"/>
</dbReference>
<dbReference type="RefSeq" id="WP_211471391.1">
    <property type="nucleotide sequence ID" value="NZ_JAGSXH010000144.1"/>
</dbReference>
<dbReference type="PANTHER" id="PTHR43660:SF1">
    <property type="entry name" value="DIPEPTIDYL CARBOXYPEPTIDASE"/>
    <property type="match status" value="1"/>
</dbReference>
<feature type="region of interest" description="Disordered" evidence="8">
    <location>
        <begin position="128"/>
        <end position="151"/>
    </location>
</feature>
<dbReference type="PANTHER" id="PTHR43660">
    <property type="entry name" value="DIPEPTIDYL CARBOXYPEPTIDASE"/>
    <property type="match status" value="1"/>
</dbReference>
<organism evidence="10 11">
    <name type="scientific">Actinocrinis puniceicyclus</name>
    <dbReference type="NCBI Taxonomy" id="977794"/>
    <lineage>
        <taxon>Bacteria</taxon>
        <taxon>Bacillati</taxon>
        <taxon>Actinomycetota</taxon>
        <taxon>Actinomycetes</taxon>
        <taxon>Catenulisporales</taxon>
        <taxon>Actinospicaceae</taxon>
        <taxon>Actinocrinis</taxon>
    </lineage>
</organism>
<name>A0A8J7WRU3_9ACTN</name>
<keyword evidence="4 7" id="KW-0378">Hydrolase</keyword>
<dbReference type="Gene3D" id="3.40.390.10">
    <property type="entry name" value="Collagenase (Catalytic Domain)"/>
    <property type="match status" value="1"/>
</dbReference>
<dbReference type="GO" id="GO:0004222">
    <property type="term" value="F:metalloendopeptidase activity"/>
    <property type="evidence" value="ECO:0007669"/>
    <property type="project" value="InterPro"/>
</dbReference>
<gene>
    <name evidence="10" type="ORF">KGA66_25270</name>
</gene>
<evidence type="ECO:0000256" key="6">
    <source>
        <dbReference type="ARBA" id="ARBA00023049"/>
    </source>
</evidence>
<dbReference type="GO" id="GO:0046872">
    <property type="term" value="F:metal ion binding"/>
    <property type="evidence" value="ECO:0007669"/>
    <property type="project" value="UniProtKB-UniRule"/>
</dbReference>
<dbReference type="InterPro" id="IPR024079">
    <property type="entry name" value="MetalloPept_cat_dom_sf"/>
</dbReference>
<evidence type="ECO:0000256" key="2">
    <source>
        <dbReference type="ARBA" id="ARBA00022670"/>
    </source>
</evidence>
<evidence type="ECO:0000313" key="11">
    <source>
        <dbReference type="Proteomes" id="UP000677913"/>
    </source>
</evidence>
<evidence type="ECO:0000256" key="3">
    <source>
        <dbReference type="ARBA" id="ARBA00022723"/>
    </source>
</evidence>
<dbReference type="InterPro" id="IPR045090">
    <property type="entry name" value="Pept_M3A_M3B"/>
</dbReference>
<keyword evidence="5 7" id="KW-0862">Zinc</keyword>
<dbReference type="GO" id="GO:0005829">
    <property type="term" value="C:cytosol"/>
    <property type="evidence" value="ECO:0007669"/>
    <property type="project" value="TreeGrafter"/>
</dbReference>
<evidence type="ECO:0000259" key="9">
    <source>
        <dbReference type="Pfam" id="PF01432"/>
    </source>
</evidence>
<evidence type="ECO:0000256" key="7">
    <source>
        <dbReference type="RuleBase" id="RU003435"/>
    </source>
</evidence>
<feature type="domain" description="Peptidase M3A/M3B catalytic" evidence="9">
    <location>
        <begin position="254"/>
        <end position="695"/>
    </location>
</feature>
<dbReference type="Gene3D" id="1.10.1370.10">
    <property type="entry name" value="Neurolysin, domain 3"/>
    <property type="match status" value="1"/>
</dbReference>
<dbReference type="AlphaFoldDB" id="A0A8J7WRU3"/>
<keyword evidence="3 7" id="KW-0479">Metal-binding</keyword>
<keyword evidence="6 7" id="KW-0482">Metalloprotease</keyword>
<feature type="compositionally biased region" description="Basic and acidic residues" evidence="8">
    <location>
        <begin position="133"/>
        <end position="151"/>
    </location>
</feature>
<keyword evidence="2 7" id="KW-0645">Protease</keyword>
<evidence type="ECO:0000256" key="5">
    <source>
        <dbReference type="ARBA" id="ARBA00022833"/>
    </source>
</evidence>
<reference evidence="10" key="1">
    <citation type="submission" date="2021-04" db="EMBL/GenBank/DDBJ databases">
        <title>Genome based classification of Actinospica acidithermotolerans sp. nov., an actinobacterium isolated from an Indonesian hot spring.</title>
        <authorList>
            <person name="Kusuma A.B."/>
            <person name="Putra K.E."/>
            <person name="Nafisah S."/>
            <person name="Loh J."/>
            <person name="Nouioui I."/>
            <person name="Goodfellow M."/>
        </authorList>
    </citation>
    <scope>NUCLEOTIDE SEQUENCE</scope>
    <source>
        <strain evidence="10">DSM 45618</strain>
    </source>
</reference>
<dbReference type="Pfam" id="PF01432">
    <property type="entry name" value="Peptidase_M3"/>
    <property type="match status" value="1"/>
</dbReference>
<proteinExistence type="inferred from homology"/>